<sequence>MTANRNFKRRVRARAAKTGESYTAALRHFRSTANGDVMPETKRMRIAVAQVVIGDDPSDVAAIRASGQEIRRLMREARDLGARLIHFPEGALCWAHKLKMSVNGPEEIGPADWNRANWDVLRDELAQIVELAGKLRLWTVVGSIHRLTPPHRPHLSLYVISDRGKVATRYDERLLSNTKITYMYSPGSVPVTFDVDGIRFGLSLGIEVHFPEIFIEYERLDVDCVLFSTAGPPEPGAQIFATEAQAHAVTNSFWVSFAVDARHAADSPSGVISPRGEWPAQCSYEKLPSVTTTEIYDDPNDFARPWRRKARTGIYEHHVVHNDPRSDDRSVV</sequence>
<keyword evidence="4" id="KW-1185">Reference proteome</keyword>
<dbReference type="PANTHER" id="PTHR23088:SF27">
    <property type="entry name" value="DEAMINATED GLUTATHIONE AMIDASE"/>
    <property type="match status" value="1"/>
</dbReference>
<organism evidence="3 4">
    <name type="scientific">Phytoactinopolyspora halotolerans</name>
    <dbReference type="NCBI Taxonomy" id="1981512"/>
    <lineage>
        <taxon>Bacteria</taxon>
        <taxon>Bacillati</taxon>
        <taxon>Actinomycetota</taxon>
        <taxon>Actinomycetes</taxon>
        <taxon>Jiangellales</taxon>
        <taxon>Jiangellaceae</taxon>
        <taxon>Phytoactinopolyspora</taxon>
    </lineage>
</organism>
<dbReference type="EMBL" id="JAAGOA010000026">
    <property type="protein sequence ID" value="NEE03794.1"/>
    <property type="molecule type" value="Genomic_DNA"/>
</dbReference>
<protein>
    <submittedName>
        <fullName evidence="3">Carbon-nitrogen hydrolase family protein</fullName>
    </submittedName>
</protein>
<comment type="caution">
    <text evidence="3">The sequence shown here is derived from an EMBL/GenBank/DDBJ whole genome shotgun (WGS) entry which is preliminary data.</text>
</comment>
<dbReference type="PANTHER" id="PTHR23088">
    <property type="entry name" value="NITRILASE-RELATED"/>
    <property type="match status" value="1"/>
</dbReference>
<dbReference type="Proteomes" id="UP000475214">
    <property type="component" value="Unassembled WGS sequence"/>
</dbReference>
<reference evidence="3 4" key="1">
    <citation type="submission" date="2020-02" db="EMBL/GenBank/DDBJ databases">
        <authorList>
            <person name="Li X.-J."/>
            <person name="Han X.-M."/>
        </authorList>
    </citation>
    <scope>NUCLEOTIDE SEQUENCE [LARGE SCALE GENOMIC DNA]</scope>
    <source>
        <strain evidence="3 4">CCTCC AB 2017055</strain>
    </source>
</reference>
<evidence type="ECO:0000313" key="4">
    <source>
        <dbReference type="Proteomes" id="UP000475214"/>
    </source>
</evidence>
<feature type="domain" description="CN hydrolase" evidence="2">
    <location>
        <begin position="44"/>
        <end position="297"/>
    </location>
</feature>
<dbReference type="InterPro" id="IPR003010">
    <property type="entry name" value="C-N_Hydrolase"/>
</dbReference>
<dbReference type="SUPFAM" id="SSF56317">
    <property type="entry name" value="Carbon-nitrogen hydrolase"/>
    <property type="match status" value="1"/>
</dbReference>
<gene>
    <name evidence="3" type="ORF">G1H10_26855</name>
</gene>
<dbReference type="RefSeq" id="WP_163743779.1">
    <property type="nucleotide sequence ID" value="NZ_JAAGOA010000026.1"/>
</dbReference>
<dbReference type="PROSITE" id="PS50263">
    <property type="entry name" value="CN_HYDROLASE"/>
    <property type="match status" value="1"/>
</dbReference>
<dbReference type="Pfam" id="PF00795">
    <property type="entry name" value="CN_hydrolase"/>
    <property type="match status" value="1"/>
</dbReference>
<keyword evidence="3" id="KW-0378">Hydrolase</keyword>
<dbReference type="Gene3D" id="3.60.110.10">
    <property type="entry name" value="Carbon-nitrogen hydrolase"/>
    <property type="match status" value="1"/>
</dbReference>
<evidence type="ECO:0000259" key="2">
    <source>
        <dbReference type="PROSITE" id="PS50263"/>
    </source>
</evidence>
<dbReference type="CDD" id="cd07197">
    <property type="entry name" value="nitrilase"/>
    <property type="match status" value="1"/>
</dbReference>
<dbReference type="GO" id="GO:0016787">
    <property type="term" value="F:hydrolase activity"/>
    <property type="evidence" value="ECO:0007669"/>
    <property type="project" value="UniProtKB-KW"/>
</dbReference>
<proteinExistence type="inferred from homology"/>
<evidence type="ECO:0000256" key="1">
    <source>
        <dbReference type="ARBA" id="ARBA00010613"/>
    </source>
</evidence>
<dbReference type="AlphaFoldDB" id="A0A6L9SGQ3"/>
<name>A0A6L9SGQ3_9ACTN</name>
<comment type="similarity">
    <text evidence="1">Belongs to the carbon-nitrogen hydrolase superfamily. NIT1/NIT2 family.</text>
</comment>
<evidence type="ECO:0000313" key="3">
    <source>
        <dbReference type="EMBL" id="NEE03794.1"/>
    </source>
</evidence>
<dbReference type="InterPro" id="IPR036526">
    <property type="entry name" value="C-N_Hydrolase_sf"/>
</dbReference>
<accession>A0A6L9SGQ3</accession>